<evidence type="ECO:0000256" key="4">
    <source>
        <dbReference type="ARBA" id="ARBA00023004"/>
    </source>
</evidence>
<keyword evidence="9" id="KW-1185">Reference proteome</keyword>
<evidence type="ECO:0000256" key="3">
    <source>
        <dbReference type="ARBA" id="ARBA00023002"/>
    </source>
</evidence>
<name>A0A261Y6C9_9FUNG</name>
<dbReference type="Proteomes" id="UP000242875">
    <property type="component" value="Unassembled WGS sequence"/>
</dbReference>
<protein>
    <recommendedName>
        <fullName evidence="7">Fe2OG dioxygenase domain-containing protein</fullName>
    </recommendedName>
</protein>
<feature type="domain" description="Fe2OG dioxygenase" evidence="7">
    <location>
        <begin position="286"/>
        <end position="402"/>
    </location>
</feature>
<feature type="compositionally biased region" description="Basic residues" evidence="6">
    <location>
        <begin position="1"/>
        <end position="11"/>
    </location>
</feature>
<feature type="region of interest" description="Disordered" evidence="6">
    <location>
        <begin position="1"/>
        <end position="47"/>
    </location>
</feature>
<dbReference type="AlphaFoldDB" id="A0A261Y6C9"/>
<comment type="cofactor">
    <cofactor evidence="5">
        <name>Fe(2+)</name>
        <dbReference type="ChEBI" id="CHEBI:29033"/>
    </cofactor>
    <text evidence="5">Binds 1 Fe(2+) ion per subunit.</text>
</comment>
<dbReference type="PANTHER" id="PTHR16557">
    <property type="entry name" value="ALKYLATED DNA REPAIR PROTEIN ALKB-RELATED"/>
    <property type="match status" value="1"/>
</dbReference>
<dbReference type="OrthoDB" id="6614653at2759"/>
<proteinExistence type="predicted"/>
<organism evidence="8 9">
    <name type="scientific">Bifiguratus adelaidae</name>
    <dbReference type="NCBI Taxonomy" id="1938954"/>
    <lineage>
        <taxon>Eukaryota</taxon>
        <taxon>Fungi</taxon>
        <taxon>Fungi incertae sedis</taxon>
        <taxon>Mucoromycota</taxon>
        <taxon>Mucoromycotina</taxon>
        <taxon>Endogonomycetes</taxon>
        <taxon>Endogonales</taxon>
        <taxon>Endogonales incertae sedis</taxon>
        <taxon>Bifiguratus</taxon>
    </lineage>
</organism>
<gene>
    <name evidence="8" type="ORF">BZG36_01040</name>
</gene>
<evidence type="ECO:0000313" key="9">
    <source>
        <dbReference type="Proteomes" id="UP000242875"/>
    </source>
</evidence>
<feature type="binding site" evidence="5">
    <location>
        <position position="305"/>
    </location>
    <ligand>
        <name>Fe cation</name>
        <dbReference type="ChEBI" id="CHEBI:24875"/>
        <note>catalytic</note>
    </ligand>
</feature>
<evidence type="ECO:0000256" key="2">
    <source>
        <dbReference type="ARBA" id="ARBA00022964"/>
    </source>
</evidence>
<sequence length="403" mass="45776">MELSARQRKIRDKQQQASAAAKADPATYTTHNPFRTQERNFKSRAPPPDFSRVFDFNDIERNAPDVRKEIVEVELAHDIGQLCSFFGQEDRSRRKAYLVKSVPGLVVIPNPFTPDAQRTLIRECLCTWSRPPNTSNLDTHYKIPTQGIWNLFEREWNGTVSPTDNEYLVGLKAHNPVPNGNGYVDDFTSKPPPPPSSTIPQLPPHQLIRKLRWVTLGYQYHWTTKTYHLEKGQLPMPDLVRDISRAIVTSCEGVGMTVTDTVDAPPHPSAPKTWHYTNPHPEKAPYTPQAGVINYYQMRDSLMAHVDKSEAWMGGALVSISLGNTAIFLMGGKTRDTPPIAMYLRSGDTVVMTGEARDCFHGVPRILEDTCPEYLLTDESDWQIIRDYIRHSRINLNVRQVFP</sequence>
<dbReference type="InterPro" id="IPR037151">
    <property type="entry name" value="AlkB-like_sf"/>
</dbReference>
<evidence type="ECO:0000256" key="1">
    <source>
        <dbReference type="ARBA" id="ARBA00022723"/>
    </source>
</evidence>
<dbReference type="SUPFAM" id="SSF51197">
    <property type="entry name" value="Clavaminate synthase-like"/>
    <property type="match status" value="1"/>
</dbReference>
<dbReference type="PROSITE" id="PS51471">
    <property type="entry name" value="FE2OG_OXY"/>
    <property type="match status" value="1"/>
</dbReference>
<dbReference type="GO" id="GO:0005634">
    <property type="term" value="C:nucleus"/>
    <property type="evidence" value="ECO:0007669"/>
    <property type="project" value="TreeGrafter"/>
</dbReference>
<dbReference type="PANTHER" id="PTHR16557:SF2">
    <property type="entry name" value="NUCLEIC ACID DIOXYGENASE ALKBH1"/>
    <property type="match status" value="1"/>
</dbReference>
<dbReference type="InterPro" id="IPR027450">
    <property type="entry name" value="AlkB-like"/>
</dbReference>
<keyword evidence="1 5" id="KW-0479">Metal-binding</keyword>
<feature type="binding site" evidence="5">
    <location>
        <position position="307"/>
    </location>
    <ligand>
        <name>Fe cation</name>
        <dbReference type="ChEBI" id="CHEBI:24875"/>
        <note>catalytic</note>
    </ligand>
</feature>
<keyword evidence="3" id="KW-0560">Oxidoreductase</keyword>
<dbReference type="Pfam" id="PF13532">
    <property type="entry name" value="2OG-FeII_Oxy_2"/>
    <property type="match status" value="1"/>
</dbReference>
<dbReference type="GO" id="GO:0046872">
    <property type="term" value="F:metal ion binding"/>
    <property type="evidence" value="ECO:0007669"/>
    <property type="project" value="UniProtKB-KW"/>
</dbReference>
<dbReference type="InterPro" id="IPR004574">
    <property type="entry name" value="Alkb"/>
</dbReference>
<comment type="caution">
    <text evidence="8">The sequence shown here is derived from an EMBL/GenBank/DDBJ whole genome shotgun (WGS) entry which is preliminary data.</text>
</comment>
<dbReference type="InterPro" id="IPR005123">
    <property type="entry name" value="Oxoglu/Fe-dep_dioxygenase_dom"/>
</dbReference>
<feature type="binding site" evidence="5">
    <location>
        <position position="361"/>
    </location>
    <ligand>
        <name>Fe cation</name>
        <dbReference type="ChEBI" id="CHEBI:24875"/>
        <note>catalytic</note>
    </ligand>
</feature>
<keyword evidence="2" id="KW-0223">Dioxygenase</keyword>
<evidence type="ECO:0000259" key="7">
    <source>
        <dbReference type="PROSITE" id="PS51471"/>
    </source>
</evidence>
<accession>A0A261Y6C9</accession>
<reference evidence="8 9" key="1">
    <citation type="journal article" date="2017" name="Mycologia">
        <title>Bifiguratus adelaidae, gen. et sp. nov., a new member of Mucoromycotina in endophytic and soil-dwelling habitats.</title>
        <authorList>
            <person name="Torres-Cruz T.J."/>
            <person name="Billingsley Tobias T.L."/>
            <person name="Almatruk M."/>
            <person name="Hesse C."/>
            <person name="Kuske C.R."/>
            <person name="Desiro A."/>
            <person name="Benucci G.M."/>
            <person name="Bonito G."/>
            <person name="Stajich J.E."/>
            <person name="Dunlap C."/>
            <person name="Arnold A.E."/>
            <person name="Porras-Alfaro A."/>
        </authorList>
    </citation>
    <scope>NUCLEOTIDE SEQUENCE [LARGE SCALE GENOMIC DNA]</scope>
    <source>
        <strain evidence="8 9">AZ0501</strain>
    </source>
</reference>
<dbReference type="GO" id="GO:0005737">
    <property type="term" value="C:cytoplasm"/>
    <property type="evidence" value="ECO:0007669"/>
    <property type="project" value="TreeGrafter"/>
</dbReference>
<evidence type="ECO:0000256" key="5">
    <source>
        <dbReference type="PIRSR" id="PIRSR604574-2"/>
    </source>
</evidence>
<keyword evidence="4 5" id="KW-0408">Iron</keyword>
<evidence type="ECO:0000256" key="6">
    <source>
        <dbReference type="SAM" id="MobiDB-lite"/>
    </source>
</evidence>
<dbReference type="EMBL" id="MVBO01000006">
    <property type="protein sequence ID" value="OZJ06153.1"/>
    <property type="molecule type" value="Genomic_DNA"/>
</dbReference>
<evidence type="ECO:0000313" key="8">
    <source>
        <dbReference type="EMBL" id="OZJ06153.1"/>
    </source>
</evidence>
<dbReference type="GO" id="GO:0051213">
    <property type="term" value="F:dioxygenase activity"/>
    <property type="evidence" value="ECO:0007669"/>
    <property type="project" value="UniProtKB-KW"/>
</dbReference>
<dbReference type="Gene3D" id="2.60.120.590">
    <property type="entry name" value="Alpha-ketoglutarate-dependent dioxygenase AlkB-like"/>
    <property type="match status" value="1"/>
</dbReference>